<dbReference type="Pfam" id="PF00201">
    <property type="entry name" value="UDPGT"/>
    <property type="match status" value="1"/>
</dbReference>
<dbReference type="GO" id="GO:0008194">
    <property type="term" value="F:UDP-glycosyltransferase activity"/>
    <property type="evidence" value="ECO:0007669"/>
    <property type="project" value="InterPro"/>
</dbReference>
<dbReference type="PANTHER" id="PTHR48050">
    <property type="entry name" value="STEROL 3-BETA-GLUCOSYLTRANSFERASE"/>
    <property type="match status" value="1"/>
</dbReference>
<name>A0A7R9LZI3_9ACAR</name>
<dbReference type="OrthoDB" id="6504522at2759"/>
<accession>A0A7R9LZI3</accession>
<organism evidence="2">
    <name type="scientific">Oppiella nova</name>
    <dbReference type="NCBI Taxonomy" id="334625"/>
    <lineage>
        <taxon>Eukaryota</taxon>
        <taxon>Metazoa</taxon>
        <taxon>Ecdysozoa</taxon>
        <taxon>Arthropoda</taxon>
        <taxon>Chelicerata</taxon>
        <taxon>Arachnida</taxon>
        <taxon>Acari</taxon>
        <taxon>Acariformes</taxon>
        <taxon>Sarcoptiformes</taxon>
        <taxon>Oribatida</taxon>
        <taxon>Brachypylina</taxon>
        <taxon>Oppioidea</taxon>
        <taxon>Oppiidae</taxon>
        <taxon>Oppiella</taxon>
    </lineage>
</organism>
<dbReference type="SUPFAM" id="SSF53756">
    <property type="entry name" value="UDP-Glycosyltransferase/glycogen phosphorylase"/>
    <property type="match status" value="1"/>
</dbReference>
<dbReference type="EMBL" id="OC919064">
    <property type="protein sequence ID" value="CAD7650640.1"/>
    <property type="molecule type" value="Genomic_DNA"/>
</dbReference>
<gene>
    <name evidence="2" type="ORF">ONB1V03_LOCUS7915</name>
</gene>
<proteinExistence type="predicted"/>
<dbReference type="Gene3D" id="3.40.50.2000">
    <property type="entry name" value="Glycogen Phosphorylase B"/>
    <property type="match status" value="2"/>
</dbReference>
<sequence length="431" mass="49784">MSNKMFTVLFVPTPLEFQVQRSVDIAEILRDTGRYNCVFAVNGVWKALLESTGFDVKLMESVDFIDAMKNSPDSSLMDPKNLKIFSKPLEPTARMNTFLLKYFMRDAKETDPYVKIIIEDLKPDLIISDHFINFPSIVKSGIPWIFSWNDGALSLDQGHPDKRLPPSYLGLPTNSETEVKEKYRQQLWERNIDLWYKYRDELMAIGCPPLYEFQYWSPSPYANFYLAPKELDYTDIRPLPDTFHGFDCFKRSGNEEKFEIPENLKNRSGKLVFLLFDMFVSSNVELMKRLVAILSKSKHRFIVSKGVNHNEYELADNMWGEMSVSPHKVLPIVDLIIANHNNHVSETMYFGKPVIVMPVWFDQLDTAQRVVEKGLGVRLNPYECSENELLDSIDSVLNDKILAQKLAKVSQRIQSEGNSEKLVKIVDKLIK</sequence>
<evidence type="ECO:0000313" key="3">
    <source>
        <dbReference type="Proteomes" id="UP000728032"/>
    </source>
</evidence>
<keyword evidence="1" id="KW-0808">Transferase</keyword>
<dbReference type="InterPro" id="IPR002213">
    <property type="entry name" value="UDP_glucos_trans"/>
</dbReference>
<protein>
    <recommendedName>
        <fullName evidence="4">UDP-glycosyltransferase</fullName>
    </recommendedName>
</protein>
<evidence type="ECO:0000256" key="1">
    <source>
        <dbReference type="ARBA" id="ARBA00022679"/>
    </source>
</evidence>
<evidence type="ECO:0000313" key="2">
    <source>
        <dbReference type="EMBL" id="CAD7650640.1"/>
    </source>
</evidence>
<dbReference type="CDD" id="cd03784">
    <property type="entry name" value="GT1_Gtf-like"/>
    <property type="match status" value="1"/>
</dbReference>
<keyword evidence="3" id="KW-1185">Reference proteome</keyword>
<dbReference type="Proteomes" id="UP000728032">
    <property type="component" value="Unassembled WGS sequence"/>
</dbReference>
<evidence type="ECO:0008006" key="4">
    <source>
        <dbReference type="Google" id="ProtNLM"/>
    </source>
</evidence>
<dbReference type="PANTHER" id="PTHR48050:SF13">
    <property type="entry name" value="STEROL 3-BETA-GLUCOSYLTRANSFERASE UGT80A2"/>
    <property type="match status" value="1"/>
</dbReference>
<dbReference type="EMBL" id="CAJPVJ010004239">
    <property type="protein sequence ID" value="CAG2168425.1"/>
    <property type="molecule type" value="Genomic_DNA"/>
</dbReference>
<dbReference type="InterPro" id="IPR050426">
    <property type="entry name" value="Glycosyltransferase_28"/>
</dbReference>
<reference evidence="2" key="1">
    <citation type="submission" date="2020-11" db="EMBL/GenBank/DDBJ databases">
        <authorList>
            <person name="Tran Van P."/>
        </authorList>
    </citation>
    <scope>NUCLEOTIDE SEQUENCE</scope>
</reference>
<dbReference type="AlphaFoldDB" id="A0A7R9LZI3"/>